<gene>
    <name evidence="1" type="ORF">SP90_05710</name>
</gene>
<comment type="caution">
    <text evidence="1">The sequence shown here is derived from an EMBL/GenBank/DDBJ whole genome shotgun (WGS) entry which is preliminary data.</text>
</comment>
<dbReference type="Proteomes" id="UP000091979">
    <property type="component" value="Unassembled WGS sequence"/>
</dbReference>
<reference evidence="1 2" key="1">
    <citation type="submission" date="2015-01" db="EMBL/GenBank/DDBJ databases">
        <title>Desulfovibrio sp. JC271 draft genome sequence.</title>
        <authorList>
            <person name="Shivani Y."/>
            <person name="Subhash Y."/>
            <person name="Sasikala C."/>
            <person name="Ramana C.V."/>
        </authorList>
    </citation>
    <scope>NUCLEOTIDE SEQUENCE [LARGE SCALE GENOMIC DNA]</scope>
    <source>
        <strain evidence="1 2">JC271</strain>
    </source>
</reference>
<protein>
    <submittedName>
        <fullName evidence="1">Uncharacterized protein</fullName>
    </submittedName>
</protein>
<evidence type="ECO:0000313" key="2">
    <source>
        <dbReference type="Proteomes" id="UP000091979"/>
    </source>
</evidence>
<keyword evidence="2" id="KW-1185">Reference proteome</keyword>
<dbReference type="EMBL" id="JXMS01000007">
    <property type="protein sequence ID" value="OBQ54540.1"/>
    <property type="molecule type" value="Genomic_DNA"/>
</dbReference>
<organism evidence="1 2">
    <name type="scientific">Halodesulfovibrio spirochaetisodalis</name>
    <dbReference type="NCBI Taxonomy" id="1560234"/>
    <lineage>
        <taxon>Bacteria</taxon>
        <taxon>Pseudomonadati</taxon>
        <taxon>Thermodesulfobacteriota</taxon>
        <taxon>Desulfovibrionia</taxon>
        <taxon>Desulfovibrionales</taxon>
        <taxon>Desulfovibrionaceae</taxon>
        <taxon>Halodesulfovibrio</taxon>
    </lineage>
</organism>
<accession>A0A1B7XGA0</accession>
<dbReference type="PATRIC" id="fig|1560234.3.peg.3114"/>
<dbReference type="STRING" id="1560234.SP90_05710"/>
<evidence type="ECO:0000313" key="1">
    <source>
        <dbReference type="EMBL" id="OBQ54540.1"/>
    </source>
</evidence>
<proteinExistence type="predicted"/>
<sequence length="74" mass="8734">MCNLCVFCAFFKFRIDRNHISSLCFSIEFNKLVKEIENTMNAIFAKPASFETNFYFWFFFSYGKARGLFSGALR</sequence>
<name>A0A1B7XGA0_9BACT</name>
<dbReference type="AlphaFoldDB" id="A0A1B7XGA0"/>